<sequence>MRSQRRPSPRPSPRRLLIGLLATLLMFSGGFVAVAVTGTADAAIRRCNPGDTDWPDCLPTHAQLDGALSTPRNGAYFWTGRTGGENGTSVEVPAGEIAHDRGGITLESAIEAHGFAMPDFPAPDAQLSQADRDRIVEIWTYASRSLALHASGIVFVVTSDWRRPNNIWDTQEQPRIINENPDTVAIFQINVLTMGESLIWHRPGYTEDQVWLARAQMQAERLCPLLEAAGFPRASTWSSPTSTGAFSTVDATPIQGAYTGQYWGVSSTSSSVTYTLYQEDRASRTTNMPPSYRENIAARPTITAHLSHGGPPEYFELGWGGYPGEAGYEGLLYEPEELNCKHYDGELKRAVAAPLAGKRIRLMPLGDSITFGVQSSDGNGYRDRLHDLLDRAGATVDFVGSEQGGSMSDNDNEGHPGWRIDQVAEVAACTVPQYQPNVVTLHIGTNDANQNYQISTAADRVTSVIEKILADSPHAVVLVSQVITTGKAGLQPRIDEINFAVNDAVRGLRQAGKHVMMVSQEDVWQSDGLQDDAHPTDAGYDKMAGNFDDTLTALKDWITDPDPVRSTSPDCDPGATALGPGWRKLGVIAPGTSDPGRVELADVDGDHRDDYIKVHREGSFRVLLNQRSDTPGQPHFVDVGTYKPYGISQVPVDPDAEVPSDGFRFADLNGDGRADLINVTPTGKSSAFLNLPGTDGALNFVKWGILFDEAEIKRGHIRFADIDGDGCADLLQVGDEGNVHAYFNVPNDDPFTLPTWRMKKNWAPGAQGGTLTSLRFGDVNGDGAADYLTVGSDGSVHAYFNNGGLDAGGFTPHLNFAYASDYPREYVQFHDISGDGKADYLVVYKGGAIRAWLNRGGNQ</sequence>
<organism evidence="3 4">
    <name type="scientific">Mangrovihabitans endophyticus</name>
    <dbReference type="NCBI Taxonomy" id="1751298"/>
    <lineage>
        <taxon>Bacteria</taxon>
        <taxon>Bacillati</taxon>
        <taxon>Actinomycetota</taxon>
        <taxon>Actinomycetes</taxon>
        <taxon>Micromonosporales</taxon>
        <taxon>Micromonosporaceae</taxon>
        <taxon>Mangrovihabitans</taxon>
    </lineage>
</organism>
<dbReference type="GO" id="GO:0004622">
    <property type="term" value="F:phosphatidylcholine lysophospholipase activity"/>
    <property type="evidence" value="ECO:0007669"/>
    <property type="project" value="TreeGrafter"/>
</dbReference>
<dbReference type="Proteomes" id="UP000656042">
    <property type="component" value="Unassembled WGS sequence"/>
</dbReference>
<proteinExistence type="predicted"/>
<dbReference type="Gene3D" id="3.40.50.1110">
    <property type="entry name" value="SGNH hydrolase"/>
    <property type="match status" value="1"/>
</dbReference>
<comment type="caution">
    <text evidence="3">The sequence shown here is derived from an EMBL/GenBank/DDBJ whole genome shotgun (WGS) entry which is preliminary data.</text>
</comment>
<dbReference type="PANTHER" id="PTHR30383:SF5">
    <property type="entry name" value="SGNH HYDROLASE-TYPE ESTERASE DOMAIN-CONTAINING PROTEIN"/>
    <property type="match status" value="1"/>
</dbReference>
<evidence type="ECO:0000259" key="2">
    <source>
        <dbReference type="Pfam" id="PF13472"/>
    </source>
</evidence>
<keyword evidence="4" id="KW-1185">Reference proteome</keyword>
<dbReference type="Pfam" id="PF13472">
    <property type="entry name" value="Lipase_GDSL_2"/>
    <property type="match status" value="1"/>
</dbReference>
<dbReference type="EMBL" id="BMMX01000020">
    <property type="protein sequence ID" value="GGL02512.1"/>
    <property type="molecule type" value="Genomic_DNA"/>
</dbReference>
<dbReference type="AlphaFoldDB" id="A0A8J3FQP3"/>
<name>A0A8J3FQP3_9ACTN</name>
<dbReference type="PANTHER" id="PTHR30383">
    <property type="entry name" value="THIOESTERASE 1/PROTEASE 1/LYSOPHOSPHOLIPASE L1"/>
    <property type="match status" value="1"/>
</dbReference>
<dbReference type="InterPro" id="IPR036514">
    <property type="entry name" value="SGNH_hydro_sf"/>
</dbReference>
<evidence type="ECO:0000313" key="3">
    <source>
        <dbReference type="EMBL" id="GGL02512.1"/>
    </source>
</evidence>
<evidence type="ECO:0000256" key="1">
    <source>
        <dbReference type="ARBA" id="ARBA00022729"/>
    </source>
</evidence>
<dbReference type="SUPFAM" id="SSF52266">
    <property type="entry name" value="SGNH hydrolase"/>
    <property type="match status" value="1"/>
</dbReference>
<evidence type="ECO:0000313" key="4">
    <source>
        <dbReference type="Proteomes" id="UP000656042"/>
    </source>
</evidence>
<dbReference type="Gene3D" id="2.130.10.130">
    <property type="entry name" value="Integrin alpha, N-terminal"/>
    <property type="match status" value="1"/>
</dbReference>
<reference evidence="3" key="1">
    <citation type="journal article" date="2014" name="Int. J. Syst. Evol. Microbiol.">
        <title>Complete genome sequence of Corynebacterium casei LMG S-19264T (=DSM 44701T), isolated from a smear-ripened cheese.</title>
        <authorList>
            <consortium name="US DOE Joint Genome Institute (JGI-PGF)"/>
            <person name="Walter F."/>
            <person name="Albersmeier A."/>
            <person name="Kalinowski J."/>
            <person name="Ruckert C."/>
        </authorList>
    </citation>
    <scope>NUCLEOTIDE SEQUENCE</scope>
    <source>
        <strain evidence="3">CGMCC 4.7299</strain>
    </source>
</reference>
<accession>A0A8J3FQP3</accession>
<feature type="domain" description="SGNH hydrolase-type esterase" evidence="2">
    <location>
        <begin position="365"/>
        <end position="541"/>
    </location>
</feature>
<dbReference type="Pfam" id="PF13517">
    <property type="entry name" value="FG-GAP_3"/>
    <property type="match status" value="2"/>
</dbReference>
<dbReference type="CDD" id="cd01833">
    <property type="entry name" value="XynB_like"/>
    <property type="match status" value="1"/>
</dbReference>
<reference evidence="3" key="2">
    <citation type="submission" date="2020-09" db="EMBL/GenBank/DDBJ databases">
        <authorList>
            <person name="Sun Q."/>
            <person name="Zhou Y."/>
        </authorList>
    </citation>
    <scope>NUCLEOTIDE SEQUENCE</scope>
    <source>
        <strain evidence="3">CGMCC 4.7299</strain>
    </source>
</reference>
<dbReference type="InterPro" id="IPR013517">
    <property type="entry name" value="FG-GAP"/>
</dbReference>
<keyword evidence="1" id="KW-0732">Signal</keyword>
<protein>
    <recommendedName>
        <fullName evidence="2">SGNH hydrolase-type esterase domain-containing protein</fullName>
    </recommendedName>
</protein>
<dbReference type="InterPro" id="IPR051532">
    <property type="entry name" value="Ester_Hydrolysis_Enzymes"/>
</dbReference>
<dbReference type="InterPro" id="IPR013830">
    <property type="entry name" value="SGNH_hydro"/>
</dbReference>
<dbReference type="SUPFAM" id="SSF69318">
    <property type="entry name" value="Integrin alpha N-terminal domain"/>
    <property type="match status" value="1"/>
</dbReference>
<gene>
    <name evidence="3" type="ORF">GCM10012284_41330</name>
</gene>
<dbReference type="InterPro" id="IPR028994">
    <property type="entry name" value="Integrin_alpha_N"/>
</dbReference>
<dbReference type="RefSeq" id="WP_189080903.1">
    <property type="nucleotide sequence ID" value="NZ_BMMX01000020.1"/>
</dbReference>